<protein>
    <submittedName>
        <fullName evidence="3">LLM class flavin-dependent oxidoreductase</fullName>
    </submittedName>
</protein>
<proteinExistence type="predicted"/>
<evidence type="ECO:0000313" key="4">
    <source>
        <dbReference type="Proteomes" id="UP000712673"/>
    </source>
</evidence>
<dbReference type="Pfam" id="PF00296">
    <property type="entry name" value="Bac_luciferase"/>
    <property type="match status" value="1"/>
</dbReference>
<accession>A0A937W8V7</accession>
<reference evidence="3" key="1">
    <citation type="submission" date="2019-03" db="EMBL/GenBank/DDBJ databases">
        <title>Lake Tanganyika Metagenome-Assembled Genomes (MAGs).</title>
        <authorList>
            <person name="Tran P."/>
        </authorList>
    </citation>
    <scope>NUCLEOTIDE SEQUENCE</scope>
    <source>
        <strain evidence="3">K_DeepCast_65m_m2_066</strain>
    </source>
</reference>
<dbReference type="InterPro" id="IPR036661">
    <property type="entry name" value="Luciferase-like_sf"/>
</dbReference>
<dbReference type="InterPro" id="IPR011251">
    <property type="entry name" value="Luciferase-like_dom"/>
</dbReference>
<dbReference type="Proteomes" id="UP000712673">
    <property type="component" value="Unassembled WGS sequence"/>
</dbReference>
<dbReference type="AlphaFoldDB" id="A0A937W8V7"/>
<sequence length="233" mass="25932">MRLGILLPHRAVVLQSARRPPLDVCWTVARLCDEAGLDLWVGDSVVAKPRLEPLTTLAYLAALTRNARLGTAVLLPALRQPTVLAHALANIDQLSQGRLVLGLGVGWGLPEIAREWEACGRVHRRRRQDLEEHILVWRQLWSGQPVTYTGHDVKLTDHTIGPLPWHEAGPPILITAGNRGEIIPAQLDRFARLGDGIITTYLTDDDCRTLRTRCEEALAQHGRVLPDFPLCVY</sequence>
<dbReference type="PANTHER" id="PTHR43244">
    <property type="match status" value="1"/>
</dbReference>
<dbReference type="Gene3D" id="3.20.20.30">
    <property type="entry name" value="Luciferase-like domain"/>
    <property type="match status" value="1"/>
</dbReference>
<evidence type="ECO:0000256" key="1">
    <source>
        <dbReference type="ARBA" id="ARBA00023002"/>
    </source>
</evidence>
<dbReference type="InterPro" id="IPR050564">
    <property type="entry name" value="F420-G6PD/mer"/>
</dbReference>
<name>A0A937W8V7_UNCTE</name>
<dbReference type="SUPFAM" id="SSF51679">
    <property type="entry name" value="Bacterial luciferase-like"/>
    <property type="match status" value="1"/>
</dbReference>
<feature type="domain" description="Luciferase-like" evidence="2">
    <location>
        <begin position="1"/>
        <end position="232"/>
    </location>
</feature>
<evidence type="ECO:0000259" key="2">
    <source>
        <dbReference type="Pfam" id="PF00296"/>
    </source>
</evidence>
<dbReference type="GO" id="GO:0016705">
    <property type="term" value="F:oxidoreductase activity, acting on paired donors, with incorporation or reduction of molecular oxygen"/>
    <property type="evidence" value="ECO:0007669"/>
    <property type="project" value="InterPro"/>
</dbReference>
<evidence type="ECO:0000313" key="3">
    <source>
        <dbReference type="EMBL" id="MBM3227111.1"/>
    </source>
</evidence>
<keyword evidence="1" id="KW-0560">Oxidoreductase</keyword>
<dbReference type="PANTHER" id="PTHR43244:SF1">
    <property type="entry name" value="5,10-METHYLENETETRAHYDROMETHANOPTERIN REDUCTASE"/>
    <property type="match status" value="1"/>
</dbReference>
<organism evidence="3 4">
    <name type="scientific">Tectimicrobiota bacterium</name>
    <dbReference type="NCBI Taxonomy" id="2528274"/>
    <lineage>
        <taxon>Bacteria</taxon>
        <taxon>Pseudomonadati</taxon>
        <taxon>Nitrospinota/Tectimicrobiota group</taxon>
        <taxon>Candidatus Tectimicrobiota</taxon>
    </lineage>
</organism>
<comment type="caution">
    <text evidence="3">The sequence shown here is derived from an EMBL/GenBank/DDBJ whole genome shotgun (WGS) entry which is preliminary data.</text>
</comment>
<gene>
    <name evidence="3" type="ORF">FJZ47_25370</name>
</gene>
<feature type="non-terminal residue" evidence="3">
    <location>
        <position position="233"/>
    </location>
</feature>
<dbReference type="EMBL" id="VGLS01001198">
    <property type="protein sequence ID" value="MBM3227111.1"/>
    <property type="molecule type" value="Genomic_DNA"/>
</dbReference>